<proteinExistence type="predicted"/>
<evidence type="ECO:0000313" key="3">
    <source>
        <dbReference type="EMBL" id="WYZ20609.1"/>
    </source>
</evidence>
<gene>
    <name evidence="3" type="ORF">AABD74_03905</name>
</gene>
<keyword evidence="4" id="KW-1185">Reference proteome</keyword>
<sequence>MKSKLTIVVLLVSISFVKAQIYTPSGIVQGSSGNNNIGIGTSNPNSMLTLGGPSPLFLNRGASSSTPFLAVLNSVIPTDAKYGWAFYDNSTNGNLDIFRRNGTSQGIQFMSFNRNTGDVAIGESTPLFLNHGASSSTPFLAVLNSVIPTDAKYGWAFYDNPINGNLDIFRRNGTVQGLQFMSFDRNTGDVSIGTSNSNGNKLAVKGIVGCEEVVVKSGNSWNWPDYVFAKDYKLKSLKEVKEYIEQNNHLPEIPSAQEIEKNGFMLAEMNAKLLQKIEELTLYVIEQNKQITNLQNRLDKVESNSK</sequence>
<dbReference type="Proteomes" id="UP001623852">
    <property type="component" value="Chromosome"/>
</dbReference>
<evidence type="ECO:0000256" key="2">
    <source>
        <dbReference type="SAM" id="SignalP"/>
    </source>
</evidence>
<evidence type="ECO:0008006" key="5">
    <source>
        <dbReference type="Google" id="ProtNLM"/>
    </source>
</evidence>
<name>A0ABZ2UK28_9FLAO</name>
<accession>A0ABZ2UK28</accession>
<reference evidence="3 4" key="1">
    <citation type="submission" date="2024-03" db="EMBL/GenBank/DDBJ databases">
        <title>Flavobacterium soyae.</title>
        <authorList>
            <person name="Zheng W."/>
        </authorList>
    </citation>
    <scope>NUCLEOTIDE SEQUENCE [LARGE SCALE GENOMIC DNA]</scope>
    <source>
        <strain evidence="3 4">55</strain>
    </source>
</reference>
<keyword evidence="1" id="KW-0175">Coiled coil</keyword>
<feature type="signal peptide" evidence="2">
    <location>
        <begin position="1"/>
        <end position="19"/>
    </location>
</feature>
<organism evidence="3 4">
    <name type="scientific">Flavobacterium soyae</name>
    <dbReference type="NCBI Taxonomy" id="2903098"/>
    <lineage>
        <taxon>Bacteria</taxon>
        <taxon>Pseudomonadati</taxon>
        <taxon>Bacteroidota</taxon>
        <taxon>Flavobacteriia</taxon>
        <taxon>Flavobacteriales</taxon>
        <taxon>Flavobacteriaceae</taxon>
        <taxon>Flavobacterium</taxon>
    </lineage>
</organism>
<dbReference type="RefSeq" id="WP_406844738.1">
    <property type="nucleotide sequence ID" value="NZ_CP150845.1"/>
</dbReference>
<evidence type="ECO:0000313" key="4">
    <source>
        <dbReference type="Proteomes" id="UP001623852"/>
    </source>
</evidence>
<evidence type="ECO:0000256" key="1">
    <source>
        <dbReference type="SAM" id="Coils"/>
    </source>
</evidence>
<feature type="chain" id="PRO_5046882399" description="Chaperone of endosialidase" evidence="2">
    <location>
        <begin position="20"/>
        <end position="306"/>
    </location>
</feature>
<keyword evidence="2" id="KW-0732">Signal</keyword>
<protein>
    <recommendedName>
        <fullName evidence="5">Chaperone of endosialidase</fullName>
    </recommendedName>
</protein>
<feature type="coiled-coil region" evidence="1">
    <location>
        <begin position="277"/>
        <end position="304"/>
    </location>
</feature>
<dbReference type="EMBL" id="CP150845">
    <property type="protein sequence ID" value="WYZ20609.1"/>
    <property type="molecule type" value="Genomic_DNA"/>
</dbReference>